<name>A0A1M4XVI2_9CLOT</name>
<proteinExistence type="inferred from homology"/>
<organism evidence="5 6">
    <name type="scientific">Clostridium fallax</name>
    <dbReference type="NCBI Taxonomy" id="1533"/>
    <lineage>
        <taxon>Bacteria</taxon>
        <taxon>Bacillati</taxon>
        <taxon>Bacillota</taxon>
        <taxon>Clostridia</taxon>
        <taxon>Eubacteriales</taxon>
        <taxon>Clostridiaceae</taxon>
        <taxon>Clostridium</taxon>
    </lineage>
</organism>
<dbReference type="GO" id="GO:0003723">
    <property type="term" value="F:RNA binding"/>
    <property type="evidence" value="ECO:0007669"/>
    <property type="project" value="UniProtKB-KW"/>
</dbReference>
<dbReference type="InterPro" id="IPR049435">
    <property type="entry name" value="Cas_Cas6_C"/>
</dbReference>
<dbReference type="GO" id="GO:0051607">
    <property type="term" value="P:defense response to virus"/>
    <property type="evidence" value="ECO:0007669"/>
    <property type="project" value="UniProtKB-KW"/>
</dbReference>
<dbReference type="OrthoDB" id="86642at2"/>
<comment type="similarity">
    <text evidence="1">Belongs to the CRISPR-associated protein Cas6/Cse3/CasE family.</text>
</comment>
<dbReference type="PANTHER" id="PTHR36984">
    <property type="entry name" value="CRISPR-ASSOCIATED ENDORIBONUCLEASE CAS6 1"/>
    <property type="match status" value="1"/>
</dbReference>
<dbReference type="NCBIfam" id="TIGR01877">
    <property type="entry name" value="cas_cas6"/>
    <property type="match status" value="1"/>
</dbReference>
<dbReference type="EMBL" id="FQVM01000021">
    <property type="protein sequence ID" value="SHE97577.1"/>
    <property type="molecule type" value="Genomic_DNA"/>
</dbReference>
<dbReference type="AlphaFoldDB" id="A0A1M4XVI2"/>
<dbReference type="Gene3D" id="3.30.70.1900">
    <property type="match status" value="1"/>
</dbReference>
<evidence type="ECO:0000259" key="4">
    <source>
        <dbReference type="Pfam" id="PF01881"/>
    </source>
</evidence>
<evidence type="ECO:0000313" key="6">
    <source>
        <dbReference type="Proteomes" id="UP000184035"/>
    </source>
</evidence>
<dbReference type="InterPro" id="IPR010156">
    <property type="entry name" value="CRISPR-assoc_prot_Cas6"/>
</dbReference>
<dbReference type="RefSeq" id="WP_072896889.1">
    <property type="nucleotide sequence ID" value="NZ_FQVM01000021.1"/>
</dbReference>
<keyword evidence="3" id="KW-0051">Antiviral defense</keyword>
<evidence type="ECO:0000256" key="2">
    <source>
        <dbReference type="ARBA" id="ARBA00022884"/>
    </source>
</evidence>
<dbReference type="Proteomes" id="UP000184035">
    <property type="component" value="Unassembled WGS sequence"/>
</dbReference>
<dbReference type="GO" id="GO:0016788">
    <property type="term" value="F:hydrolase activity, acting on ester bonds"/>
    <property type="evidence" value="ECO:0007669"/>
    <property type="project" value="InterPro"/>
</dbReference>
<gene>
    <name evidence="5" type="ORF">SAMN05443638_12136</name>
</gene>
<evidence type="ECO:0000313" key="5">
    <source>
        <dbReference type="EMBL" id="SHE97577.1"/>
    </source>
</evidence>
<protein>
    <submittedName>
        <fullName evidence="5">CRISPR-associated endoribonuclease Cas6</fullName>
    </submittedName>
</protein>
<reference evidence="5 6" key="1">
    <citation type="submission" date="2016-11" db="EMBL/GenBank/DDBJ databases">
        <authorList>
            <person name="Jaros S."/>
            <person name="Januszkiewicz K."/>
            <person name="Wedrychowicz H."/>
        </authorList>
    </citation>
    <scope>NUCLEOTIDE SEQUENCE [LARGE SCALE GENOMIC DNA]</scope>
    <source>
        <strain evidence="5 6">DSM 2631</strain>
    </source>
</reference>
<dbReference type="PANTHER" id="PTHR36984:SF1">
    <property type="entry name" value="CRISPR-ASSOCIATED ENDORIBONUCLEASE CAS6 1"/>
    <property type="match status" value="1"/>
</dbReference>
<accession>A0A1M4XVI2</accession>
<dbReference type="Pfam" id="PF01881">
    <property type="entry name" value="Cas_Cas6_C"/>
    <property type="match status" value="1"/>
</dbReference>
<keyword evidence="2" id="KW-0694">RNA-binding</keyword>
<evidence type="ECO:0000256" key="1">
    <source>
        <dbReference type="ARBA" id="ARBA00005937"/>
    </source>
</evidence>
<feature type="domain" description="CRISPR associated protein Cas6 C-terminal" evidence="4">
    <location>
        <begin position="121"/>
        <end position="228"/>
    </location>
</feature>
<dbReference type="STRING" id="1533.SAMN05443638_12136"/>
<sequence>MSFKVYELSIKVYLTKDIDKEECSSNLCKLIDNNFLNSEVFKEFHEENKFKLYVFDNLYPIEKDGIYKEGSIYSFRLRTIDESLKDFLEKYLVNSYTKKIKVLTIKTRVIAKKNIDKLYSITPAVCKFKDGYWRKNHSLCEFENRIKSNLIKKYNEFTKEKIDENFQLFDYIEFKNKKPIAINIKSIKLLGDKIEIRICNDELSQLLAYMAIGVGVNELNSRGCGFVNYKYL</sequence>
<keyword evidence="6" id="KW-1185">Reference proteome</keyword>
<evidence type="ECO:0000256" key="3">
    <source>
        <dbReference type="ARBA" id="ARBA00023118"/>
    </source>
</evidence>